<proteinExistence type="predicted"/>
<dbReference type="GO" id="GO:0032259">
    <property type="term" value="P:methylation"/>
    <property type="evidence" value="ECO:0007669"/>
    <property type="project" value="UniProtKB-KW"/>
</dbReference>
<dbReference type="RefSeq" id="WP_090645201.1">
    <property type="nucleotide sequence ID" value="NZ_CBCRYE010000001.1"/>
</dbReference>
<protein>
    <submittedName>
        <fullName evidence="2">Predicted methyltransferase</fullName>
    </submittedName>
</protein>
<dbReference type="STRING" id="260084.SAMN02927928_1343"/>
<accession>A0A1G4QLJ1</accession>
<dbReference type="InterPro" id="IPR016980">
    <property type="entry name" value="S-AdoMet-dep_MeTrfase_Alr7345"/>
</dbReference>
<dbReference type="EMBL" id="FMTS01000001">
    <property type="protein sequence ID" value="SCW45402.1"/>
    <property type="molecule type" value="Genomic_DNA"/>
</dbReference>
<dbReference type="OrthoDB" id="9801692at2"/>
<name>A0A1G4QLJ1_9CAUL</name>
<evidence type="ECO:0000256" key="1">
    <source>
        <dbReference type="SAM" id="MobiDB-lite"/>
    </source>
</evidence>
<organism evidence="2 3">
    <name type="scientific">Asticcacaulis taihuensis</name>
    <dbReference type="NCBI Taxonomy" id="260084"/>
    <lineage>
        <taxon>Bacteria</taxon>
        <taxon>Pseudomonadati</taxon>
        <taxon>Pseudomonadota</taxon>
        <taxon>Alphaproteobacteria</taxon>
        <taxon>Caulobacterales</taxon>
        <taxon>Caulobacteraceae</taxon>
        <taxon>Asticcacaulis</taxon>
    </lineage>
</organism>
<dbReference type="PROSITE" id="PS51257">
    <property type="entry name" value="PROKAR_LIPOPROTEIN"/>
    <property type="match status" value="1"/>
</dbReference>
<keyword evidence="2" id="KW-0808">Transferase</keyword>
<keyword evidence="3" id="KW-1185">Reference proteome</keyword>
<dbReference type="InterPro" id="IPR029063">
    <property type="entry name" value="SAM-dependent_MTases_sf"/>
</dbReference>
<evidence type="ECO:0000313" key="3">
    <source>
        <dbReference type="Proteomes" id="UP000199150"/>
    </source>
</evidence>
<feature type="region of interest" description="Disordered" evidence="1">
    <location>
        <begin position="256"/>
        <end position="288"/>
    </location>
</feature>
<dbReference type="Proteomes" id="UP000199150">
    <property type="component" value="Unassembled WGS sequence"/>
</dbReference>
<dbReference type="AlphaFoldDB" id="A0A1G4QLJ1"/>
<keyword evidence="2" id="KW-0489">Methyltransferase</keyword>
<reference evidence="3" key="1">
    <citation type="submission" date="2016-10" db="EMBL/GenBank/DDBJ databases">
        <authorList>
            <person name="Varghese N."/>
            <person name="Submissions S."/>
        </authorList>
    </citation>
    <scope>NUCLEOTIDE SEQUENCE [LARGE SCALE GENOMIC DNA]</scope>
    <source>
        <strain evidence="3">CGMCC 1.3431</strain>
    </source>
</reference>
<dbReference type="SUPFAM" id="SSF53335">
    <property type="entry name" value="S-adenosyl-L-methionine-dependent methyltransferases"/>
    <property type="match status" value="1"/>
</dbReference>
<gene>
    <name evidence="2" type="ORF">SAMN02927928_1343</name>
</gene>
<sequence>MSVYNRRAFTRLGLAGVFALGGSGLAACGRKRDDDVVIDPDADTATPIDPKLAAQEGTLEWAVSGNWRNAVDKGRDKYRHPVEMLTFFEIKPKDTVIDMWPGAGYMTEILAPYLNKGKGQYIAALIEAGPVPEEAAASLEAKYRAHFDADKKRYGELTYAAFGETSGPLAEADSVDCVLFLLVIHDWIAKGIAEKAFADAFAALRPGGILGVEQHRADIGNVQDPGATTGYVQEPLVKQMAAEAGFQFVAESEMNANPKDDKDHPFGVWTLPPQRLTAPRGQAPNPEFDGSLYESIGESDRMTLKFRKPQ</sequence>
<evidence type="ECO:0000313" key="2">
    <source>
        <dbReference type="EMBL" id="SCW45402.1"/>
    </source>
</evidence>
<dbReference type="Gene3D" id="3.40.50.150">
    <property type="entry name" value="Vaccinia Virus protein VP39"/>
    <property type="match status" value="1"/>
</dbReference>
<dbReference type="GO" id="GO:0008168">
    <property type="term" value="F:methyltransferase activity"/>
    <property type="evidence" value="ECO:0007669"/>
    <property type="project" value="UniProtKB-KW"/>
</dbReference>
<dbReference type="PIRSF" id="PIRSF031679">
    <property type="entry name" value="Mtase_Alr7345_prd"/>
    <property type="match status" value="1"/>
</dbReference>